<comment type="caution">
    <text evidence="2">The sequence shown here is derived from an EMBL/GenBank/DDBJ whole genome shotgun (WGS) entry which is preliminary data.</text>
</comment>
<dbReference type="InterPro" id="IPR037456">
    <property type="entry name" value="MA1715-like"/>
</dbReference>
<dbReference type="InterPro" id="IPR007183">
    <property type="entry name" value="UPF0280"/>
</dbReference>
<dbReference type="NCBIfam" id="NF003324">
    <property type="entry name" value="PRK04334.1-4"/>
    <property type="match status" value="1"/>
</dbReference>
<sequence length="239" mass="26164">MREKFSVKQTNVTIISDKKYIETAKKSILDTRKDLEIFIREDPFFSIALEPYLREKEETPEVVKRMVSASNKTEVGPMAAVAGTISWLAVEEMVKDGAKYALIDNGGDIALLNNKRCYVGIYAGESPISGRYAFEIEPREKILGICTSSGTVGHSISFGIADAVTVFSEDVSLADAAATAFGNMVEDDLEESLNNIKEALWKNEELSGTVVIKGERMAFLGDVPPIVSADVDEDLITKP</sequence>
<dbReference type="Gene3D" id="3.10.520.10">
    <property type="entry name" value="ApbE-like domains"/>
    <property type="match status" value="1"/>
</dbReference>
<dbReference type="HAMAP" id="MF_01079">
    <property type="entry name" value="UPF0280"/>
    <property type="match status" value="1"/>
</dbReference>
<name>A0A520KW36_9EURY</name>
<dbReference type="SUPFAM" id="SSF143631">
    <property type="entry name" value="ApbE-like"/>
    <property type="match status" value="1"/>
</dbReference>
<comment type="similarity">
    <text evidence="1">Belongs to the UPF0280 family.</text>
</comment>
<evidence type="ECO:0000256" key="1">
    <source>
        <dbReference type="HAMAP-Rule" id="MF_01079"/>
    </source>
</evidence>
<accession>A0A520KW36</accession>
<dbReference type="InterPro" id="IPR003374">
    <property type="entry name" value="ApbE-like_sf"/>
</dbReference>
<reference evidence="2 3" key="1">
    <citation type="journal article" date="2019" name="Nat. Microbiol.">
        <title>Wide diversity of methane and short-chain alkane metabolisms in uncultured archaea.</title>
        <authorList>
            <person name="Borrel G."/>
            <person name="Adam P.S."/>
            <person name="McKay L.J."/>
            <person name="Chen L.X."/>
            <person name="Sierra-Garcia I.N."/>
            <person name="Sieber C.M."/>
            <person name="Letourneur Q."/>
            <person name="Ghozlane A."/>
            <person name="Andersen G.L."/>
            <person name="Li W.J."/>
            <person name="Hallam S.J."/>
            <person name="Muyzer G."/>
            <person name="de Oliveira V.M."/>
            <person name="Inskeep W.P."/>
            <person name="Banfield J.F."/>
            <person name="Gribaldo S."/>
        </authorList>
    </citation>
    <scope>NUCLEOTIDE SEQUENCE [LARGE SCALE GENOMIC DNA]</scope>
    <source>
        <strain evidence="2">NM1b</strain>
    </source>
</reference>
<protein>
    <recommendedName>
        <fullName evidence="1">UPF0280 protein EF807_06300</fullName>
    </recommendedName>
</protein>
<dbReference type="EMBL" id="RXIL01000114">
    <property type="protein sequence ID" value="RZN68212.1"/>
    <property type="molecule type" value="Genomic_DNA"/>
</dbReference>
<dbReference type="Proteomes" id="UP000320766">
    <property type="component" value="Unassembled WGS sequence"/>
</dbReference>
<dbReference type="AlphaFoldDB" id="A0A520KW36"/>
<proteinExistence type="inferred from homology"/>
<evidence type="ECO:0000313" key="3">
    <source>
        <dbReference type="Proteomes" id="UP000320766"/>
    </source>
</evidence>
<organism evidence="2 3">
    <name type="scientific">Candidatus Methanolliviera hydrocarbonicum</name>
    <dbReference type="NCBI Taxonomy" id="2491085"/>
    <lineage>
        <taxon>Archaea</taxon>
        <taxon>Methanobacteriati</taxon>
        <taxon>Methanobacteriota</taxon>
        <taxon>Candidatus Methanoliparia</taxon>
        <taxon>Candidatus Methanoliparales</taxon>
        <taxon>Candidatus Methanollivieraceae</taxon>
        <taxon>Candidatus Methanolliviera</taxon>
    </lineage>
</organism>
<evidence type="ECO:0000313" key="2">
    <source>
        <dbReference type="EMBL" id="RZN68212.1"/>
    </source>
</evidence>
<gene>
    <name evidence="2" type="ORF">EF807_06300</name>
</gene>
<dbReference type="PIRSF" id="PIRSF006421">
    <property type="entry name" value="UCP006421"/>
    <property type="match status" value="1"/>
</dbReference>